<dbReference type="InterPro" id="IPR007059">
    <property type="entry name" value="DmsC"/>
</dbReference>
<feature type="transmembrane region" description="Helical" evidence="1">
    <location>
        <begin position="83"/>
        <end position="102"/>
    </location>
</feature>
<evidence type="ECO:0000256" key="1">
    <source>
        <dbReference type="SAM" id="Phobius"/>
    </source>
</evidence>
<organism evidence="2 3">
    <name type="scientific">Vibrio zhugei</name>
    <dbReference type="NCBI Taxonomy" id="2479546"/>
    <lineage>
        <taxon>Bacteria</taxon>
        <taxon>Pseudomonadati</taxon>
        <taxon>Pseudomonadota</taxon>
        <taxon>Gammaproteobacteria</taxon>
        <taxon>Vibrionales</taxon>
        <taxon>Vibrionaceae</taxon>
        <taxon>Vibrio</taxon>
    </lineage>
</organism>
<feature type="transmembrane region" description="Helical" evidence="1">
    <location>
        <begin position="7"/>
        <end position="29"/>
    </location>
</feature>
<dbReference type="PANTHER" id="PTHR38095">
    <property type="entry name" value="ANAEROBIC DIMETHYL SULFOXIDE REDUCTASE CHAIN YNFH"/>
    <property type="match status" value="1"/>
</dbReference>
<proteinExistence type="predicted"/>
<accession>A0ABV7CDU7</accession>
<feature type="transmembrane region" description="Helical" evidence="1">
    <location>
        <begin position="144"/>
        <end position="165"/>
    </location>
</feature>
<comment type="caution">
    <text evidence="2">The sequence shown here is derived from an EMBL/GenBank/DDBJ whole genome shotgun (WGS) entry which is preliminary data.</text>
</comment>
<feature type="transmembrane region" description="Helical" evidence="1">
    <location>
        <begin position="41"/>
        <end position="62"/>
    </location>
</feature>
<dbReference type="EMBL" id="JBHRSE010000092">
    <property type="protein sequence ID" value="MFC3024855.1"/>
    <property type="molecule type" value="Genomic_DNA"/>
</dbReference>
<evidence type="ECO:0000313" key="3">
    <source>
        <dbReference type="Proteomes" id="UP001595384"/>
    </source>
</evidence>
<gene>
    <name evidence="2" type="ORF">ACFODT_13625</name>
</gene>
<evidence type="ECO:0000313" key="2">
    <source>
        <dbReference type="EMBL" id="MFC3024855.1"/>
    </source>
</evidence>
<dbReference type="RefSeq" id="WP_123015879.1">
    <property type="nucleotide sequence ID" value="NZ_AP024911.1"/>
</dbReference>
<reference evidence="3" key="1">
    <citation type="journal article" date="2019" name="Int. J. Syst. Evol. Microbiol.">
        <title>The Global Catalogue of Microorganisms (GCM) 10K type strain sequencing project: providing services to taxonomists for standard genome sequencing and annotation.</title>
        <authorList>
            <consortium name="The Broad Institute Genomics Platform"/>
            <consortium name="The Broad Institute Genome Sequencing Center for Infectious Disease"/>
            <person name="Wu L."/>
            <person name="Ma J."/>
        </authorList>
    </citation>
    <scope>NUCLEOTIDE SEQUENCE [LARGE SCALE GENOMIC DNA]</scope>
    <source>
        <strain evidence="3">KCTC 62784</strain>
    </source>
</reference>
<dbReference type="Pfam" id="PF04976">
    <property type="entry name" value="DmsC"/>
    <property type="match status" value="1"/>
</dbReference>
<protein>
    <submittedName>
        <fullName evidence="2">Dimethyl sulfoxide reductase anchor subunit family protein</fullName>
    </submittedName>
</protein>
<keyword evidence="1" id="KW-0812">Transmembrane</keyword>
<feature type="transmembrane region" description="Helical" evidence="1">
    <location>
        <begin position="171"/>
        <end position="192"/>
    </location>
</feature>
<dbReference type="Proteomes" id="UP001595384">
    <property type="component" value="Unassembled WGS sequence"/>
</dbReference>
<feature type="transmembrane region" description="Helical" evidence="1">
    <location>
        <begin position="108"/>
        <end position="132"/>
    </location>
</feature>
<name>A0ABV7CDU7_9VIBR</name>
<keyword evidence="1" id="KW-0472">Membrane</keyword>
<keyword evidence="3" id="KW-1185">Reference proteome</keyword>
<dbReference type="PANTHER" id="PTHR38095:SF3">
    <property type="entry name" value="ANAEROBIC DIMETHYL SULFOXIDE REDUCTASE, SUBUNIT C"/>
    <property type="match status" value="1"/>
</dbReference>
<sequence length="259" mass="27920">MHELPLVFFTVLAQASVGLLLIGAINQWVNKPVKSVNVSLQLTLVALLLVCLAGVCAIFHLGKPFRAINALFGVGRSPMSNEIFVCGIYGGLLALNLALLQWRAKLTLWITVSRIAAVIAGIALVILIPKVYTLETIAPWDTSFTALQMVLAALTIGGALALIWLPNRMNIIITSVAVIAGLLSTPSYLVYLSTTVPEILQQSVMFFDVKFALYGIALVTAVIGYKTQRLPVAIGASCVFIIAELAGRIAFYNMWSITM</sequence>
<keyword evidence="1" id="KW-1133">Transmembrane helix</keyword>
<feature type="transmembrane region" description="Helical" evidence="1">
    <location>
        <begin position="204"/>
        <end position="225"/>
    </location>
</feature>
<feature type="transmembrane region" description="Helical" evidence="1">
    <location>
        <begin position="231"/>
        <end position="251"/>
    </location>
</feature>